<gene>
    <name evidence="1" type="ORF">MNB_SV-15-853</name>
</gene>
<accession>A0A1W1EKC5</accession>
<evidence type="ECO:0008006" key="2">
    <source>
        <dbReference type="Google" id="ProtNLM"/>
    </source>
</evidence>
<proteinExistence type="predicted"/>
<name>A0A1W1EKC5_9ZZZZ</name>
<dbReference type="EMBL" id="FRYL01000038">
    <property type="protein sequence ID" value="SHO81287.1"/>
    <property type="molecule type" value="Genomic_DNA"/>
</dbReference>
<sequence>MNQYSKTLGVFILLISYLNSSIFSHYSKDNRYNFSIEYSDRNDAIPIFKRNGVWGDKYNPKSGENIALMNYRADIGVLFDTLYLGYAFRYDMFIKSDKSTLDIINLIKNRDDLPLNHKYSIYLEALGFSSDNLIVSKEFELINSNSTNLKVYGGFSIIRASKMQDGKIKAKADVVSKKEYDFDGLIDDYYYTNNRIYDLKVDDSIGYGYSLNFGLFYRYNKHSFLFLAEDFLSNIYWKDLPYSQVNITSNKKEYDSDGYIKYKPSVSGYELYKDYTQKLLPNLMLEYQYKYSSSINLGVGSQYFNGYLLPFVSIAYRESSNISYKLGYDIRFEQFSLELDIYDFKASLSTNDIYDPSALNINISYSF</sequence>
<evidence type="ECO:0000313" key="1">
    <source>
        <dbReference type="EMBL" id="SHO81287.1"/>
    </source>
</evidence>
<dbReference type="AlphaFoldDB" id="A0A1W1EKC5"/>
<organism evidence="1">
    <name type="scientific">hydrothermal vent metagenome</name>
    <dbReference type="NCBI Taxonomy" id="652676"/>
    <lineage>
        <taxon>unclassified sequences</taxon>
        <taxon>metagenomes</taxon>
        <taxon>ecological metagenomes</taxon>
    </lineage>
</organism>
<reference evidence="1" key="1">
    <citation type="submission" date="2016-10" db="EMBL/GenBank/DDBJ databases">
        <authorList>
            <person name="de Groot N.N."/>
        </authorList>
    </citation>
    <scope>NUCLEOTIDE SEQUENCE</scope>
</reference>
<protein>
    <recommendedName>
        <fullName evidence="2">DUF5723 domain-containing protein</fullName>
    </recommendedName>
</protein>